<evidence type="ECO:0000259" key="6">
    <source>
        <dbReference type="Pfam" id="PF01248"/>
    </source>
</evidence>
<comment type="caution">
    <text evidence="7">The sequence shown here is derived from an EMBL/GenBank/DDBJ whole genome shotgun (WGS) entry which is preliminary data.</text>
</comment>
<dbReference type="PANTHER" id="PTHR11449">
    <property type="entry name" value="RIBOSOMAL PROTEIN L30"/>
    <property type="match status" value="1"/>
</dbReference>
<dbReference type="SUPFAM" id="SSF55315">
    <property type="entry name" value="L30e-like"/>
    <property type="match status" value="1"/>
</dbReference>
<evidence type="ECO:0000313" key="7">
    <source>
        <dbReference type="EMBL" id="OUJ18933.1"/>
    </source>
</evidence>
<dbReference type="AlphaFoldDB" id="A0A1Y3GF50"/>
<dbReference type="InterPro" id="IPR004038">
    <property type="entry name" value="Ribosomal_eL8/eL30/eS12/Gad45"/>
</dbReference>
<evidence type="ECO:0000256" key="4">
    <source>
        <dbReference type="ARBA" id="ARBA00035231"/>
    </source>
</evidence>
<keyword evidence="8" id="KW-1185">Reference proteome</keyword>
<protein>
    <recommendedName>
        <fullName evidence="4 5">Large ribosomal subunit protein eL30</fullName>
    </recommendedName>
</protein>
<dbReference type="InterPro" id="IPR022991">
    <property type="entry name" value="Ribosomal_eL30_CS"/>
</dbReference>
<dbReference type="InterPro" id="IPR000231">
    <property type="entry name" value="Ribosomal_eL30"/>
</dbReference>
<dbReference type="InterPro" id="IPR029064">
    <property type="entry name" value="Ribosomal_eL30-like_sf"/>
</dbReference>
<dbReference type="NCBIfam" id="NF002172">
    <property type="entry name" value="PRK01018.1"/>
    <property type="match status" value="1"/>
</dbReference>
<dbReference type="GO" id="GO:0022625">
    <property type="term" value="C:cytosolic large ribosomal subunit"/>
    <property type="evidence" value="ECO:0007669"/>
    <property type="project" value="InterPro"/>
</dbReference>
<dbReference type="Pfam" id="PF01248">
    <property type="entry name" value="Ribosomal_L7Ae"/>
    <property type="match status" value="1"/>
</dbReference>
<comment type="similarity">
    <text evidence="1 5">Belongs to the eukaryotic ribosomal protein eL30 family.</text>
</comment>
<dbReference type="GO" id="GO:0006412">
    <property type="term" value="P:translation"/>
    <property type="evidence" value="ECO:0007669"/>
    <property type="project" value="UniProtKB-UniRule"/>
</dbReference>
<evidence type="ECO:0000313" key="8">
    <source>
        <dbReference type="Proteomes" id="UP000195137"/>
    </source>
</evidence>
<sequence>MDFEKAIEDAIHTGKVKIGSNETIKTLEEETAELIITANNCPKNIDIEITQLAKEKGIKIIELNTSNYELGALCGRPHSVAALSIIDPGKSRILGVQELTGEINE</sequence>
<name>A0A1Y3GF50_9EURY</name>
<gene>
    <name evidence="5" type="primary">rpl30e</name>
    <name evidence="7" type="ORF">AMET1_0584</name>
</gene>
<dbReference type="PROSITE" id="PS00993">
    <property type="entry name" value="RIBOSOMAL_L30E_2"/>
    <property type="match status" value="1"/>
</dbReference>
<dbReference type="GO" id="GO:0003735">
    <property type="term" value="F:structural constituent of ribosome"/>
    <property type="evidence" value="ECO:0007669"/>
    <property type="project" value="InterPro"/>
</dbReference>
<proteinExistence type="inferred from homology"/>
<evidence type="ECO:0000256" key="1">
    <source>
        <dbReference type="ARBA" id="ARBA00007326"/>
    </source>
</evidence>
<keyword evidence="2 5" id="KW-0689">Ribosomal protein</keyword>
<organism evidence="7 8">
    <name type="scientific">Methanonatronarchaeum thermophilum</name>
    <dbReference type="NCBI Taxonomy" id="1927129"/>
    <lineage>
        <taxon>Archaea</taxon>
        <taxon>Methanobacteriati</taxon>
        <taxon>Methanobacteriota</taxon>
        <taxon>Methanonatronarchaeia</taxon>
        <taxon>Methanonatronarchaeales</taxon>
        <taxon>Methanonatronarchaeaceae</taxon>
        <taxon>Methanonatronarchaeum</taxon>
    </lineage>
</organism>
<dbReference type="InterPro" id="IPR039109">
    <property type="entry name" value="Ribosomal_eL30-like"/>
</dbReference>
<dbReference type="GO" id="GO:0003723">
    <property type="term" value="F:RNA binding"/>
    <property type="evidence" value="ECO:0007669"/>
    <property type="project" value="InterPro"/>
</dbReference>
<accession>A0A1Y3GF50</accession>
<dbReference type="Gene3D" id="3.30.1330.30">
    <property type="match status" value="1"/>
</dbReference>
<reference evidence="7 8" key="1">
    <citation type="submission" date="2016-12" db="EMBL/GenBank/DDBJ databases">
        <title>Discovery of methanogenic haloarchaea.</title>
        <authorList>
            <person name="Sorokin D.Y."/>
            <person name="Makarova K.S."/>
            <person name="Abbas B."/>
            <person name="Ferrer M."/>
            <person name="Golyshin P.N."/>
        </authorList>
    </citation>
    <scope>NUCLEOTIDE SEQUENCE [LARGE SCALE GENOMIC DNA]</scope>
    <source>
        <strain evidence="7">AMET1</strain>
    </source>
</reference>
<dbReference type="OrthoDB" id="10759at2157"/>
<keyword evidence="3 5" id="KW-0687">Ribonucleoprotein</keyword>
<evidence type="ECO:0000256" key="5">
    <source>
        <dbReference type="HAMAP-Rule" id="MF_00481"/>
    </source>
</evidence>
<dbReference type="HAMAP" id="MF_00481">
    <property type="entry name" value="Ribosomal_eL30"/>
    <property type="match status" value="1"/>
</dbReference>
<evidence type="ECO:0000256" key="2">
    <source>
        <dbReference type="ARBA" id="ARBA00022980"/>
    </source>
</evidence>
<dbReference type="EMBL" id="MRZU01000003">
    <property type="protein sequence ID" value="OUJ18933.1"/>
    <property type="molecule type" value="Genomic_DNA"/>
</dbReference>
<feature type="domain" description="Ribosomal protein eL8/eL30/eS12/Gadd45" evidence="6">
    <location>
        <begin position="2"/>
        <end position="94"/>
    </location>
</feature>
<dbReference type="RefSeq" id="WP_161490736.1">
    <property type="nucleotide sequence ID" value="NZ_MRZU01000003.1"/>
</dbReference>
<dbReference type="Proteomes" id="UP000195137">
    <property type="component" value="Unassembled WGS sequence"/>
</dbReference>
<evidence type="ECO:0000256" key="3">
    <source>
        <dbReference type="ARBA" id="ARBA00023274"/>
    </source>
</evidence>